<dbReference type="InterPro" id="IPR036909">
    <property type="entry name" value="Cyt_c-like_dom_sf"/>
</dbReference>
<protein>
    <submittedName>
        <fullName evidence="7">Sulfur oxidation c-type cytochrome SoxX</fullName>
    </submittedName>
</protein>
<evidence type="ECO:0000313" key="7">
    <source>
        <dbReference type="EMBL" id="PLW77833.1"/>
    </source>
</evidence>
<evidence type="ECO:0000256" key="1">
    <source>
        <dbReference type="ARBA" id="ARBA00022617"/>
    </source>
</evidence>
<dbReference type="RefSeq" id="WP_101533207.1">
    <property type="nucleotide sequence ID" value="NZ_JBFHIU010000024.1"/>
</dbReference>
<sequence>MKHIAWAAFALILGSSAAMADVVKPGDVTFDEGAVPAPLTGQAGVAEEGRKTFISRKLGNCLACHENSEMKLEQFHGEVGPSLDGVADRWNEAELRGIIINSKNTYEGTIMPGFYVGEDFPRTAKQFKGKTILTAQQVEDVVAYLKTLKEQ</sequence>
<dbReference type="EMBL" id="PKUQ01000014">
    <property type="protein sequence ID" value="PLW77833.1"/>
    <property type="molecule type" value="Genomic_DNA"/>
</dbReference>
<keyword evidence="1 4" id="KW-0349">Heme</keyword>
<evidence type="ECO:0000256" key="5">
    <source>
        <dbReference type="SAM" id="SignalP"/>
    </source>
</evidence>
<dbReference type="Pfam" id="PF00034">
    <property type="entry name" value="Cytochrom_C"/>
    <property type="match status" value="1"/>
</dbReference>
<dbReference type="AlphaFoldDB" id="A0A2N5XTK5"/>
<organism evidence="7 8">
    <name type="scientific">Cohaesibacter celericrescens</name>
    <dbReference type="NCBI Taxonomy" id="2067669"/>
    <lineage>
        <taxon>Bacteria</taxon>
        <taxon>Pseudomonadati</taxon>
        <taxon>Pseudomonadota</taxon>
        <taxon>Alphaproteobacteria</taxon>
        <taxon>Hyphomicrobiales</taxon>
        <taxon>Cohaesibacteraceae</taxon>
    </lineage>
</organism>
<accession>A0A2N5XTK5</accession>
<dbReference type="PROSITE" id="PS51007">
    <property type="entry name" value="CYTC"/>
    <property type="match status" value="1"/>
</dbReference>
<keyword evidence="3 4" id="KW-0408">Iron</keyword>
<name>A0A2N5XTK5_9HYPH</name>
<dbReference type="GO" id="GO:0020037">
    <property type="term" value="F:heme binding"/>
    <property type="evidence" value="ECO:0007669"/>
    <property type="project" value="InterPro"/>
</dbReference>
<dbReference type="GO" id="GO:0046872">
    <property type="term" value="F:metal ion binding"/>
    <property type="evidence" value="ECO:0007669"/>
    <property type="project" value="UniProtKB-KW"/>
</dbReference>
<dbReference type="Proteomes" id="UP000234881">
    <property type="component" value="Unassembled WGS sequence"/>
</dbReference>
<evidence type="ECO:0000256" key="4">
    <source>
        <dbReference type="PROSITE-ProRule" id="PRU00433"/>
    </source>
</evidence>
<feature type="domain" description="Cytochrome c" evidence="6">
    <location>
        <begin position="44"/>
        <end position="149"/>
    </location>
</feature>
<dbReference type="InterPro" id="IPR009056">
    <property type="entry name" value="Cyt_c-like_dom"/>
</dbReference>
<dbReference type="NCBIfam" id="TIGR04485">
    <property type="entry name" value="thiosulf_SoxX"/>
    <property type="match status" value="1"/>
</dbReference>
<comment type="caution">
    <text evidence="7">The sequence shown here is derived from an EMBL/GenBank/DDBJ whole genome shotgun (WGS) entry which is preliminary data.</text>
</comment>
<gene>
    <name evidence="7" type="primary">soxX</name>
    <name evidence="7" type="ORF">C0081_07535</name>
</gene>
<keyword evidence="2 4" id="KW-0479">Metal-binding</keyword>
<dbReference type="OrthoDB" id="9793634at2"/>
<dbReference type="InterPro" id="IPR030999">
    <property type="entry name" value="Thiosulf_SoxX"/>
</dbReference>
<dbReference type="Gene3D" id="1.10.760.10">
    <property type="entry name" value="Cytochrome c-like domain"/>
    <property type="match status" value="1"/>
</dbReference>
<feature type="chain" id="PRO_5014820942" evidence="5">
    <location>
        <begin position="21"/>
        <end position="151"/>
    </location>
</feature>
<evidence type="ECO:0000256" key="3">
    <source>
        <dbReference type="ARBA" id="ARBA00023004"/>
    </source>
</evidence>
<dbReference type="SUPFAM" id="SSF46626">
    <property type="entry name" value="Cytochrome c"/>
    <property type="match status" value="1"/>
</dbReference>
<evidence type="ECO:0000256" key="2">
    <source>
        <dbReference type="ARBA" id="ARBA00022723"/>
    </source>
</evidence>
<keyword evidence="5" id="KW-0732">Signal</keyword>
<feature type="signal peptide" evidence="5">
    <location>
        <begin position="1"/>
        <end position="20"/>
    </location>
</feature>
<reference evidence="7 8" key="1">
    <citation type="submission" date="2018-01" db="EMBL/GenBank/DDBJ databases">
        <title>The draft genome sequence of Cohaesibacter sp. H1304.</title>
        <authorList>
            <person name="Wang N.-N."/>
            <person name="Du Z.-J."/>
        </authorList>
    </citation>
    <scope>NUCLEOTIDE SEQUENCE [LARGE SCALE GENOMIC DNA]</scope>
    <source>
        <strain evidence="7 8">H1304</strain>
    </source>
</reference>
<dbReference type="GO" id="GO:0009055">
    <property type="term" value="F:electron transfer activity"/>
    <property type="evidence" value="ECO:0007669"/>
    <property type="project" value="InterPro"/>
</dbReference>
<keyword evidence="8" id="KW-1185">Reference proteome</keyword>
<proteinExistence type="predicted"/>
<evidence type="ECO:0000313" key="8">
    <source>
        <dbReference type="Proteomes" id="UP000234881"/>
    </source>
</evidence>
<evidence type="ECO:0000259" key="6">
    <source>
        <dbReference type="PROSITE" id="PS51007"/>
    </source>
</evidence>